<name>A0A0V0QQ04_PSEPJ</name>
<dbReference type="EMBL" id="LDAU01000120">
    <property type="protein sequence ID" value="KRX04167.1"/>
    <property type="molecule type" value="Genomic_DNA"/>
</dbReference>
<dbReference type="Proteomes" id="UP000054937">
    <property type="component" value="Unassembled WGS sequence"/>
</dbReference>
<accession>A0A0V0QQ04</accession>
<comment type="caution">
    <text evidence="1">The sequence shown here is derived from an EMBL/GenBank/DDBJ whole genome shotgun (WGS) entry which is preliminary data.</text>
</comment>
<dbReference type="InParanoid" id="A0A0V0QQ04"/>
<sequence>MKNVIQNNINMVSQYDDIKRQEMIKNVYNKQNKHELVQQKKEKIDTEKLKNIGRYFMQTDRLAMINFKERVQKQIDQNKNSAPTIQERTLCDIKQFENFQRSEFPIN</sequence>
<reference evidence="1 2" key="1">
    <citation type="journal article" date="2015" name="Sci. Rep.">
        <title>Genome of the facultative scuticociliatosis pathogen Pseudocohnilembus persalinus provides insight into its virulence through horizontal gene transfer.</title>
        <authorList>
            <person name="Xiong J."/>
            <person name="Wang G."/>
            <person name="Cheng J."/>
            <person name="Tian M."/>
            <person name="Pan X."/>
            <person name="Warren A."/>
            <person name="Jiang C."/>
            <person name="Yuan D."/>
            <person name="Miao W."/>
        </authorList>
    </citation>
    <scope>NUCLEOTIDE SEQUENCE [LARGE SCALE GENOMIC DNA]</scope>
    <source>
        <strain evidence="1">36N120E</strain>
    </source>
</reference>
<evidence type="ECO:0000313" key="1">
    <source>
        <dbReference type="EMBL" id="KRX04167.1"/>
    </source>
</evidence>
<dbReference type="AlphaFoldDB" id="A0A0V0QQ04"/>
<evidence type="ECO:0000313" key="2">
    <source>
        <dbReference type="Proteomes" id="UP000054937"/>
    </source>
</evidence>
<keyword evidence="2" id="KW-1185">Reference proteome</keyword>
<proteinExistence type="predicted"/>
<organism evidence="1 2">
    <name type="scientific">Pseudocohnilembus persalinus</name>
    <name type="common">Ciliate</name>
    <dbReference type="NCBI Taxonomy" id="266149"/>
    <lineage>
        <taxon>Eukaryota</taxon>
        <taxon>Sar</taxon>
        <taxon>Alveolata</taxon>
        <taxon>Ciliophora</taxon>
        <taxon>Intramacronucleata</taxon>
        <taxon>Oligohymenophorea</taxon>
        <taxon>Scuticociliatia</taxon>
        <taxon>Philasterida</taxon>
        <taxon>Pseudocohnilembidae</taxon>
        <taxon>Pseudocohnilembus</taxon>
    </lineage>
</organism>
<protein>
    <submittedName>
        <fullName evidence="1">Uncharacterized protein</fullName>
    </submittedName>
</protein>
<gene>
    <name evidence="1" type="ORF">PPERSA_11291</name>
</gene>